<feature type="compositionally biased region" description="Polar residues" evidence="1">
    <location>
        <begin position="20"/>
        <end position="34"/>
    </location>
</feature>
<reference evidence="2 3" key="1">
    <citation type="submission" date="2014-03" db="EMBL/GenBank/DDBJ databases">
        <title>Draft genome of the hookworm Oesophagostomum dentatum.</title>
        <authorList>
            <person name="Mitreva M."/>
        </authorList>
    </citation>
    <scope>NUCLEOTIDE SEQUENCE [LARGE SCALE GENOMIC DNA]</scope>
    <source>
        <strain evidence="2 3">OD-Hann</strain>
    </source>
</reference>
<evidence type="ECO:0000256" key="1">
    <source>
        <dbReference type="SAM" id="MobiDB-lite"/>
    </source>
</evidence>
<dbReference type="AlphaFoldDB" id="A0A0B1S0G2"/>
<accession>A0A0B1S0G2</accession>
<proteinExistence type="predicted"/>
<name>A0A0B1S0G2_OESDE</name>
<protein>
    <submittedName>
        <fullName evidence="2">Uncharacterized protein</fullName>
    </submittedName>
</protein>
<keyword evidence="3" id="KW-1185">Reference proteome</keyword>
<evidence type="ECO:0000313" key="3">
    <source>
        <dbReference type="Proteomes" id="UP000053660"/>
    </source>
</evidence>
<sequence length="136" mass="15706">MHQLTASDRRKRMMRRIHTFQSEEQSTHGSTQSFDLDFPSEHHDDEETSSAVFQQPANPNLLFVPNIHDLKLDEGEKPPHKRDVIEKIPMRVRSQSWLIRTRHLLHEERVSEADPLVFSDLELGGDASRLPFGTVG</sequence>
<dbReference type="OrthoDB" id="2105077at2759"/>
<feature type="region of interest" description="Disordered" evidence="1">
    <location>
        <begin position="20"/>
        <end position="57"/>
    </location>
</feature>
<gene>
    <name evidence="2" type="ORF">OESDEN_23720</name>
</gene>
<dbReference type="Proteomes" id="UP000053660">
    <property type="component" value="Unassembled WGS sequence"/>
</dbReference>
<evidence type="ECO:0000313" key="2">
    <source>
        <dbReference type="EMBL" id="KHJ76660.1"/>
    </source>
</evidence>
<dbReference type="EMBL" id="KN611535">
    <property type="protein sequence ID" value="KHJ76660.1"/>
    <property type="molecule type" value="Genomic_DNA"/>
</dbReference>
<organism evidence="2 3">
    <name type="scientific">Oesophagostomum dentatum</name>
    <name type="common">Nodular worm</name>
    <dbReference type="NCBI Taxonomy" id="61180"/>
    <lineage>
        <taxon>Eukaryota</taxon>
        <taxon>Metazoa</taxon>
        <taxon>Ecdysozoa</taxon>
        <taxon>Nematoda</taxon>
        <taxon>Chromadorea</taxon>
        <taxon>Rhabditida</taxon>
        <taxon>Rhabditina</taxon>
        <taxon>Rhabditomorpha</taxon>
        <taxon>Strongyloidea</taxon>
        <taxon>Strongylidae</taxon>
        <taxon>Oesophagostomum</taxon>
    </lineage>
</organism>